<proteinExistence type="predicted"/>
<dbReference type="KEGG" id="lvi:G7068_16065"/>
<dbReference type="PROSITE" id="PS51674">
    <property type="entry name" value="4FE4S_WBL"/>
    <property type="match status" value="1"/>
</dbReference>
<dbReference type="Proteomes" id="UP000502677">
    <property type="component" value="Chromosome"/>
</dbReference>
<dbReference type="InterPro" id="IPR034768">
    <property type="entry name" value="4FE4S_WBL"/>
</dbReference>
<feature type="domain" description="4Fe-4S Wbl-type" evidence="1">
    <location>
        <begin position="22"/>
        <end position="79"/>
    </location>
</feature>
<dbReference type="AlphaFoldDB" id="A0A6G7XJ71"/>
<organism evidence="2 3">
    <name type="scientific">Leucobacter viscericola</name>
    <dbReference type="NCBI Taxonomy" id="2714935"/>
    <lineage>
        <taxon>Bacteria</taxon>
        <taxon>Bacillati</taxon>
        <taxon>Actinomycetota</taxon>
        <taxon>Actinomycetes</taxon>
        <taxon>Micrococcales</taxon>
        <taxon>Microbacteriaceae</taxon>
        <taxon>Leucobacter</taxon>
    </lineage>
</organism>
<name>A0A6G7XJ71_9MICO</name>
<evidence type="ECO:0000313" key="2">
    <source>
        <dbReference type="EMBL" id="QIK64562.1"/>
    </source>
</evidence>
<dbReference type="EMBL" id="CP049863">
    <property type="protein sequence ID" value="QIK64562.1"/>
    <property type="molecule type" value="Genomic_DNA"/>
</dbReference>
<evidence type="ECO:0000313" key="3">
    <source>
        <dbReference type="Proteomes" id="UP000502677"/>
    </source>
</evidence>
<accession>A0A6G7XJ71</accession>
<dbReference type="Pfam" id="PF02467">
    <property type="entry name" value="Whib"/>
    <property type="match status" value="1"/>
</dbReference>
<sequence>MAKRNPEAELRHAIQKEWKKPKCLGGESLYVDYEKPPTRVEARALCRGCPLLELCDEAAQTRRPAWGVWGGRVYGSGNFRKPLDRN</sequence>
<keyword evidence="3" id="KW-1185">Reference proteome</keyword>
<reference evidence="2 3" key="1">
    <citation type="submission" date="2020-03" db="EMBL/GenBank/DDBJ databases">
        <title>Leucobacter sp. nov., isolated from beetles.</title>
        <authorList>
            <person name="Hyun D.-W."/>
            <person name="Bae J.-W."/>
        </authorList>
    </citation>
    <scope>NUCLEOTIDE SEQUENCE [LARGE SCALE GENOMIC DNA]</scope>
    <source>
        <strain evidence="2 3">HDW9C</strain>
    </source>
</reference>
<gene>
    <name evidence="2" type="ORF">G7068_16065</name>
</gene>
<protein>
    <recommendedName>
        <fullName evidence="1">4Fe-4S Wbl-type domain-containing protein</fullName>
    </recommendedName>
</protein>
<evidence type="ECO:0000259" key="1">
    <source>
        <dbReference type="PROSITE" id="PS51674"/>
    </source>
</evidence>